<dbReference type="EMBL" id="LGST01000031">
    <property type="protein sequence ID" value="KND98631.1"/>
    <property type="molecule type" value="Genomic_DNA"/>
</dbReference>
<gene>
    <name evidence="2" type="ORF">QG37_04529</name>
</gene>
<comment type="caution">
    <text evidence="2">The sequence shown here is derived from an EMBL/GenBank/DDBJ whole genome shotgun (WGS) entry which is preliminary data.</text>
</comment>
<protein>
    <submittedName>
        <fullName evidence="2">Uncharacterized protein</fullName>
    </submittedName>
</protein>
<sequence>MHHPKPGQIDQINIQHFLQLEQKYFFHLTAPSYLQHFAAISSASQTSNLATPEAPKKQQQQQQQQQEQNCLSILSNLPRRPTGS</sequence>
<feature type="region of interest" description="Disordered" evidence="1">
    <location>
        <begin position="45"/>
        <end position="84"/>
    </location>
</feature>
<accession>A0A0L0NWS4</accession>
<evidence type="ECO:0000313" key="3">
    <source>
        <dbReference type="Proteomes" id="UP000037122"/>
    </source>
</evidence>
<evidence type="ECO:0000313" key="2">
    <source>
        <dbReference type="EMBL" id="KND98631.1"/>
    </source>
</evidence>
<dbReference type="VEuPathDB" id="FungiDB:QG37_04529"/>
<feature type="compositionally biased region" description="Low complexity" evidence="1">
    <location>
        <begin position="58"/>
        <end position="68"/>
    </location>
</feature>
<name>A0A0L0NWS4_CANAR</name>
<proteinExistence type="predicted"/>
<dbReference type="Proteomes" id="UP000037122">
    <property type="component" value="Unassembled WGS sequence"/>
</dbReference>
<reference evidence="3" key="1">
    <citation type="journal article" date="2015" name="BMC Genomics">
        <title>Draft genome of a commonly misdiagnosed multidrug resistant pathogen Candida auris.</title>
        <authorList>
            <person name="Chatterjee S."/>
            <person name="Alampalli S.V."/>
            <person name="Nageshan R.K."/>
            <person name="Chettiar S.T."/>
            <person name="Joshi S."/>
            <person name="Tatu U.S."/>
        </authorList>
    </citation>
    <scope>NUCLEOTIDE SEQUENCE [LARGE SCALE GENOMIC DNA]</scope>
    <source>
        <strain evidence="3">6684</strain>
    </source>
</reference>
<dbReference type="AlphaFoldDB" id="A0A0L0NWS4"/>
<evidence type="ECO:0000256" key="1">
    <source>
        <dbReference type="SAM" id="MobiDB-lite"/>
    </source>
</evidence>
<organism evidence="2 3">
    <name type="scientific">Candidozyma auris</name>
    <name type="common">Yeast</name>
    <name type="synonym">Candida auris</name>
    <dbReference type="NCBI Taxonomy" id="498019"/>
    <lineage>
        <taxon>Eukaryota</taxon>
        <taxon>Fungi</taxon>
        <taxon>Dikarya</taxon>
        <taxon>Ascomycota</taxon>
        <taxon>Saccharomycotina</taxon>
        <taxon>Pichiomycetes</taxon>
        <taxon>Metschnikowiaceae</taxon>
        <taxon>Candidozyma</taxon>
    </lineage>
</organism>